<keyword evidence="8" id="KW-1185">Reference proteome</keyword>
<organism evidence="7 8">
    <name type="scientific">Streptomyces griseoruber</name>
    <dbReference type="NCBI Taxonomy" id="1943"/>
    <lineage>
        <taxon>Bacteria</taxon>
        <taxon>Bacillati</taxon>
        <taxon>Actinomycetota</taxon>
        <taxon>Actinomycetes</taxon>
        <taxon>Kitasatosporales</taxon>
        <taxon>Streptomycetaceae</taxon>
        <taxon>Streptomyces</taxon>
    </lineage>
</organism>
<evidence type="ECO:0000256" key="3">
    <source>
        <dbReference type="ARBA" id="ARBA00022723"/>
    </source>
</evidence>
<dbReference type="RefSeq" id="WP_055632755.1">
    <property type="nucleotide sequence ID" value="NZ_KQ948771.1"/>
</dbReference>
<evidence type="ECO:0000256" key="1">
    <source>
        <dbReference type="ARBA" id="ARBA00001947"/>
    </source>
</evidence>
<dbReference type="InterPro" id="IPR051013">
    <property type="entry name" value="MBL_superfamily_lactonases"/>
</dbReference>
<gene>
    <name evidence="7" type="ORF">AQJ64_23140</name>
</gene>
<evidence type="ECO:0000259" key="6">
    <source>
        <dbReference type="SMART" id="SM00849"/>
    </source>
</evidence>
<evidence type="ECO:0000256" key="5">
    <source>
        <dbReference type="ARBA" id="ARBA00022833"/>
    </source>
</evidence>
<dbReference type="CDD" id="cd07729">
    <property type="entry name" value="AHL_lactonase_MBL-fold"/>
    <property type="match status" value="1"/>
</dbReference>
<dbReference type="InterPro" id="IPR001279">
    <property type="entry name" value="Metallo-B-lactamas"/>
</dbReference>
<dbReference type="AlphaFoldDB" id="A0A101SW59"/>
<dbReference type="SUPFAM" id="SSF56281">
    <property type="entry name" value="Metallo-hydrolase/oxidoreductase"/>
    <property type="match status" value="1"/>
</dbReference>
<comment type="cofactor">
    <cofactor evidence="1">
        <name>Zn(2+)</name>
        <dbReference type="ChEBI" id="CHEBI:29105"/>
    </cofactor>
</comment>
<name>A0A101SW59_9ACTN</name>
<comment type="caution">
    <text evidence="7">The sequence shown here is derived from an EMBL/GenBank/DDBJ whole genome shotgun (WGS) entry which is preliminary data.</text>
</comment>
<reference evidence="7 8" key="1">
    <citation type="submission" date="2015-10" db="EMBL/GenBank/DDBJ databases">
        <title>Draft genome sequence of Streptomyces griseoruber DSM 40281, type strain for the species Streptomyces griseoruber.</title>
        <authorList>
            <person name="Ruckert C."/>
            <person name="Winkler A."/>
            <person name="Kalinowski J."/>
            <person name="Kampfer P."/>
            <person name="Glaeser S."/>
        </authorList>
    </citation>
    <scope>NUCLEOTIDE SEQUENCE [LARGE SCALE GENOMIC DNA]</scope>
    <source>
        <strain evidence="7 8">DSM 40281</strain>
    </source>
</reference>
<feature type="domain" description="Metallo-beta-lactamase" evidence="6">
    <location>
        <begin position="46"/>
        <end position="254"/>
    </location>
</feature>
<dbReference type="Pfam" id="PF00753">
    <property type="entry name" value="Lactamase_B"/>
    <property type="match status" value="1"/>
</dbReference>
<dbReference type="GO" id="GO:0016787">
    <property type="term" value="F:hydrolase activity"/>
    <property type="evidence" value="ECO:0007669"/>
    <property type="project" value="UniProtKB-KW"/>
</dbReference>
<proteinExistence type="inferred from homology"/>
<dbReference type="InterPro" id="IPR036866">
    <property type="entry name" value="RibonucZ/Hydroxyglut_hydro"/>
</dbReference>
<evidence type="ECO:0000313" key="8">
    <source>
        <dbReference type="Proteomes" id="UP000052982"/>
    </source>
</evidence>
<sequence length="270" mass="30464">MPDNIKLQILPTGTMHADLTWLLLDPSRVMASRAEKNRPAHWVGVPTHCVFIDHPEGKLLWDAGVPRDWETRWAPTGLQEYFPVDEVTEDQWLDSRLEQLGYEPHDIDHLVLSHLHFDHAGQADLWNDAPRTRVICSKDEYEGAFGFEGYNLGAHVKNDYARLNFETVEGDTEILPGVTLLQTPGHTWGTMSLQVDLPDSGTMIFTSDAVYRSESYGPPSVGAGVVYDSRKWFASVEKIRSIAERTNATVVFGHDEEQITQLKVTPAFYS</sequence>
<evidence type="ECO:0000313" key="7">
    <source>
        <dbReference type="EMBL" id="KUN81294.1"/>
    </source>
</evidence>
<comment type="similarity">
    <text evidence="2">Belongs to the metallo-beta-lactamase superfamily.</text>
</comment>
<keyword evidence="3" id="KW-0479">Metal-binding</keyword>
<keyword evidence="5" id="KW-0862">Zinc</keyword>
<dbReference type="Gene3D" id="3.60.15.10">
    <property type="entry name" value="Ribonuclease Z/Hydroxyacylglutathione hydrolase-like"/>
    <property type="match status" value="1"/>
</dbReference>
<dbReference type="PANTHER" id="PTHR42978">
    <property type="entry name" value="QUORUM-QUENCHING LACTONASE YTNP-RELATED-RELATED"/>
    <property type="match status" value="1"/>
</dbReference>
<dbReference type="OrthoDB" id="3196337at2"/>
<dbReference type="STRING" id="1943.AQJ64_23140"/>
<protein>
    <submittedName>
        <fullName evidence="7">N-acyl homoserine lactonase</fullName>
    </submittedName>
</protein>
<dbReference type="EMBL" id="LMWW01000036">
    <property type="protein sequence ID" value="KUN81294.1"/>
    <property type="molecule type" value="Genomic_DNA"/>
</dbReference>
<evidence type="ECO:0000256" key="2">
    <source>
        <dbReference type="ARBA" id="ARBA00007749"/>
    </source>
</evidence>
<evidence type="ECO:0000256" key="4">
    <source>
        <dbReference type="ARBA" id="ARBA00022801"/>
    </source>
</evidence>
<dbReference type="PANTHER" id="PTHR42978:SF2">
    <property type="entry name" value="102 KBASES UNSTABLE REGION: FROM 1 TO 119443"/>
    <property type="match status" value="1"/>
</dbReference>
<accession>A0A101SW59</accession>
<dbReference type="GO" id="GO:0046872">
    <property type="term" value="F:metal ion binding"/>
    <property type="evidence" value="ECO:0007669"/>
    <property type="project" value="UniProtKB-KW"/>
</dbReference>
<dbReference type="Proteomes" id="UP000052982">
    <property type="component" value="Unassembled WGS sequence"/>
</dbReference>
<keyword evidence="4" id="KW-0378">Hydrolase</keyword>
<dbReference type="SMART" id="SM00849">
    <property type="entry name" value="Lactamase_B"/>
    <property type="match status" value="1"/>
</dbReference>